<accession>A0A8H3FG68</accession>
<organism evidence="3 4">
    <name type="scientific">Heterodermia speciosa</name>
    <dbReference type="NCBI Taxonomy" id="116794"/>
    <lineage>
        <taxon>Eukaryota</taxon>
        <taxon>Fungi</taxon>
        <taxon>Dikarya</taxon>
        <taxon>Ascomycota</taxon>
        <taxon>Pezizomycotina</taxon>
        <taxon>Lecanoromycetes</taxon>
        <taxon>OSLEUM clade</taxon>
        <taxon>Lecanoromycetidae</taxon>
        <taxon>Caliciales</taxon>
        <taxon>Physciaceae</taxon>
        <taxon>Heterodermia</taxon>
    </lineage>
</organism>
<keyword evidence="2" id="KW-1133">Transmembrane helix</keyword>
<reference evidence="3" key="1">
    <citation type="submission" date="2021-03" db="EMBL/GenBank/DDBJ databases">
        <authorList>
            <person name="Tagirdzhanova G."/>
        </authorList>
    </citation>
    <scope>NUCLEOTIDE SEQUENCE</scope>
</reference>
<dbReference type="Pfam" id="PF15932">
    <property type="entry name" value="DUF4748"/>
    <property type="match status" value="1"/>
</dbReference>
<dbReference type="AlphaFoldDB" id="A0A8H3FG68"/>
<evidence type="ECO:0000256" key="1">
    <source>
        <dbReference type="SAM" id="MobiDB-lite"/>
    </source>
</evidence>
<keyword evidence="2" id="KW-0472">Membrane</keyword>
<dbReference type="PANTHER" id="PTHR41800">
    <property type="entry name" value="EXPRESSED PROTEIN"/>
    <property type="match status" value="1"/>
</dbReference>
<dbReference type="PANTHER" id="PTHR41800:SF1">
    <property type="entry name" value="EXPRESSED PROTEIN"/>
    <property type="match status" value="1"/>
</dbReference>
<feature type="compositionally biased region" description="Basic and acidic residues" evidence="1">
    <location>
        <begin position="79"/>
        <end position="95"/>
    </location>
</feature>
<dbReference type="Proteomes" id="UP000664521">
    <property type="component" value="Unassembled WGS sequence"/>
</dbReference>
<feature type="compositionally biased region" description="Basic and acidic residues" evidence="1">
    <location>
        <begin position="32"/>
        <end position="43"/>
    </location>
</feature>
<dbReference type="EMBL" id="CAJPDS010000032">
    <property type="protein sequence ID" value="CAF9922919.1"/>
    <property type="molecule type" value="Genomic_DNA"/>
</dbReference>
<protein>
    <submittedName>
        <fullName evidence="3">Uncharacterized protein</fullName>
    </submittedName>
</protein>
<keyword evidence="2" id="KW-0812">Transmembrane</keyword>
<dbReference type="InterPro" id="IPR031833">
    <property type="entry name" value="DUF4748"/>
</dbReference>
<feature type="transmembrane region" description="Helical" evidence="2">
    <location>
        <begin position="6"/>
        <end position="25"/>
    </location>
</feature>
<dbReference type="OrthoDB" id="2559326at2759"/>
<feature type="region of interest" description="Disordered" evidence="1">
    <location>
        <begin position="32"/>
        <end position="118"/>
    </location>
</feature>
<proteinExistence type="predicted"/>
<keyword evidence="4" id="KW-1185">Reference proteome</keyword>
<comment type="caution">
    <text evidence="3">The sequence shown here is derived from an EMBL/GenBank/DDBJ whole genome shotgun (WGS) entry which is preliminary data.</text>
</comment>
<evidence type="ECO:0000313" key="4">
    <source>
        <dbReference type="Proteomes" id="UP000664521"/>
    </source>
</evidence>
<sequence length="118" mass="13072">MNTIRSTWYGWGALICAGGGAYFLAKRSINADKKARHEEDMQRRLAIQNIDAATTTTQPPKKKKKGKNVDNTASPASEASHDPAPTRHTPEHEAQNEIGKSQYEASVPYRSKKGDRFS</sequence>
<evidence type="ECO:0000313" key="3">
    <source>
        <dbReference type="EMBL" id="CAF9922919.1"/>
    </source>
</evidence>
<name>A0A8H3FG68_9LECA</name>
<evidence type="ECO:0000256" key="2">
    <source>
        <dbReference type="SAM" id="Phobius"/>
    </source>
</evidence>
<gene>
    <name evidence="3" type="ORF">HETSPECPRED_005188</name>
</gene>